<keyword evidence="4 9" id="KW-0472">Membrane</keyword>
<dbReference type="InterPro" id="IPR039751">
    <property type="entry name" value="HERPUD1/2"/>
</dbReference>
<dbReference type="InterPro" id="IPR000626">
    <property type="entry name" value="Ubiquitin-like_dom"/>
</dbReference>
<evidence type="ECO:0000256" key="5">
    <source>
        <dbReference type="ARBA" id="ARBA00023230"/>
    </source>
</evidence>
<dbReference type="GO" id="GO:0016020">
    <property type="term" value="C:membrane"/>
    <property type="evidence" value="ECO:0007669"/>
    <property type="project" value="UniProtKB-SubCell"/>
</dbReference>
<keyword evidence="2 9" id="KW-0812">Transmembrane</keyword>
<sequence>MDQGAVDSPVTLIIKAPNQKYDDQTINCFLNWTVEKLKTHLSNVYPSKPLSKDQRLVYSGRLLLDHLQLRDVLRKQDEYHMVHLVCASRSPPGSPRPSSGTRAHATPDLDSSSSDSSGSMSSASSSPDSPPTSTVGGSDGLRHRGSHTQSPTSPNLMQGHFGNQFPLQQGVPAGFPAYPMYNPMQVLWWQQLYARHYYMQYQAAMASSQTPMPAFPSTPFPSLLSSPSHQQPAQPNDPPPVGPNPAPAPAPAPGPAPAQAPEEHPANPNIQMNAQGGALLNEDELNRDWLDWMYTVSRAAILLSIVYFYSSFSRFVMVIGAMLLVYLHQAGWFPFRPDQQNHGGADGNQDDREADRHDDIQEMERIMDEGLEEEDGDSGEEGPGDPGNGGPNYPGFLASTWSFITTFFTSLIPEGPPQPAN</sequence>
<keyword evidence="5" id="KW-0834">Unfolded protein response</keyword>
<name>A0A8T3CSD9_9TELE</name>
<evidence type="ECO:0000256" key="7">
    <source>
        <dbReference type="ARBA" id="ARBA00040901"/>
    </source>
</evidence>
<evidence type="ECO:0000313" key="12">
    <source>
        <dbReference type="Proteomes" id="UP000829720"/>
    </source>
</evidence>
<reference evidence="11" key="1">
    <citation type="submission" date="2021-01" db="EMBL/GenBank/DDBJ databases">
        <authorList>
            <person name="Zahm M."/>
            <person name="Roques C."/>
            <person name="Cabau C."/>
            <person name="Klopp C."/>
            <person name="Donnadieu C."/>
            <person name="Jouanno E."/>
            <person name="Lampietro C."/>
            <person name="Louis A."/>
            <person name="Herpin A."/>
            <person name="Echchiki A."/>
            <person name="Berthelot C."/>
            <person name="Parey E."/>
            <person name="Roest-Crollius H."/>
            <person name="Braasch I."/>
            <person name="Postlethwait J."/>
            <person name="Bobe J."/>
            <person name="Montfort J."/>
            <person name="Bouchez O."/>
            <person name="Begum T."/>
            <person name="Mejri S."/>
            <person name="Adams A."/>
            <person name="Chen W.-J."/>
            <person name="Guiguen Y."/>
        </authorList>
    </citation>
    <scope>NUCLEOTIDE SEQUENCE</scope>
    <source>
        <tissue evidence="11">Blood</tissue>
    </source>
</reference>
<dbReference type="InterPro" id="IPR029071">
    <property type="entry name" value="Ubiquitin-like_domsf"/>
</dbReference>
<evidence type="ECO:0000259" key="10">
    <source>
        <dbReference type="PROSITE" id="PS50053"/>
    </source>
</evidence>
<keyword evidence="3 9" id="KW-1133">Transmembrane helix</keyword>
<feature type="compositionally biased region" description="Low complexity" evidence="8">
    <location>
        <begin position="220"/>
        <end position="234"/>
    </location>
</feature>
<dbReference type="FunFam" id="3.10.20.90:FF:000046">
    <property type="entry name" value="Homocysteine-responsive endoplasmic reticulum-resident ubiquitin-like domain member 2 protein"/>
    <property type="match status" value="1"/>
</dbReference>
<feature type="transmembrane region" description="Helical" evidence="9">
    <location>
        <begin position="306"/>
        <end position="327"/>
    </location>
</feature>
<feature type="compositionally biased region" description="Polar residues" evidence="8">
    <location>
        <begin position="147"/>
        <end position="156"/>
    </location>
</feature>
<dbReference type="PANTHER" id="PTHR12943:SF5">
    <property type="entry name" value="HOMOCYSTEINE-RESPONSIVE ENDOPLASMIC RETICULUM-RESIDENT UBIQUITIN-LIKE DOMAIN MEMBER 2 PROTEIN"/>
    <property type="match status" value="1"/>
</dbReference>
<dbReference type="SMART" id="SM00213">
    <property type="entry name" value="UBQ"/>
    <property type="match status" value="1"/>
</dbReference>
<feature type="domain" description="Ubiquitin-like" evidence="10">
    <location>
        <begin position="10"/>
        <end position="71"/>
    </location>
</feature>
<evidence type="ECO:0000256" key="4">
    <source>
        <dbReference type="ARBA" id="ARBA00023136"/>
    </source>
</evidence>
<evidence type="ECO:0000256" key="3">
    <source>
        <dbReference type="ARBA" id="ARBA00022989"/>
    </source>
</evidence>
<dbReference type="PANTHER" id="PTHR12943">
    <property type="entry name" value="HOMOCYSTEINE-RESPONSIVE ENDOPLASMIC RETICULUM-RESIDENT UNIQUITIN-LIKE DOMAIN HERPUD PROTEIN FAMILY MEMBER"/>
    <property type="match status" value="1"/>
</dbReference>
<evidence type="ECO:0000256" key="2">
    <source>
        <dbReference type="ARBA" id="ARBA00022692"/>
    </source>
</evidence>
<feature type="region of interest" description="Disordered" evidence="8">
    <location>
        <begin position="87"/>
        <end position="164"/>
    </location>
</feature>
<dbReference type="Proteomes" id="UP000829720">
    <property type="component" value="Unassembled WGS sequence"/>
</dbReference>
<evidence type="ECO:0000256" key="9">
    <source>
        <dbReference type="SAM" id="Phobius"/>
    </source>
</evidence>
<dbReference type="EMBL" id="JAERUA010000020">
    <property type="protein sequence ID" value="KAI1885595.1"/>
    <property type="molecule type" value="Genomic_DNA"/>
</dbReference>
<gene>
    <name evidence="11" type="ORF">AGOR_G00205440</name>
</gene>
<accession>A0A8T3CSD9</accession>
<keyword evidence="12" id="KW-1185">Reference proteome</keyword>
<evidence type="ECO:0000256" key="6">
    <source>
        <dbReference type="ARBA" id="ARBA00037579"/>
    </source>
</evidence>
<dbReference type="Gene3D" id="3.10.20.90">
    <property type="entry name" value="Phosphatidylinositol 3-kinase Catalytic Subunit, Chain A, domain 1"/>
    <property type="match status" value="1"/>
</dbReference>
<evidence type="ECO:0000313" key="11">
    <source>
        <dbReference type="EMBL" id="KAI1885595.1"/>
    </source>
</evidence>
<proteinExistence type="predicted"/>
<organism evidence="11 12">
    <name type="scientific">Albula goreensis</name>
    <dbReference type="NCBI Taxonomy" id="1534307"/>
    <lineage>
        <taxon>Eukaryota</taxon>
        <taxon>Metazoa</taxon>
        <taxon>Chordata</taxon>
        <taxon>Craniata</taxon>
        <taxon>Vertebrata</taxon>
        <taxon>Euteleostomi</taxon>
        <taxon>Actinopterygii</taxon>
        <taxon>Neopterygii</taxon>
        <taxon>Teleostei</taxon>
        <taxon>Albuliformes</taxon>
        <taxon>Albulidae</taxon>
        <taxon>Albula</taxon>
    </lineage>
</organism>
<comment type="subcellular location">
    <subcellularLocation>
        <location evidence="1">Membrane</location>
        <topology evidence="1">Single-pass membrane protein</topology>
    </subcellularLocation>
</comment>
<dbReference type="SUPFAM" id="SSF54236">
    <property type="entry name" value="Ubiquitin-like"/>
    <property type="match status" value="1"/>
</dbReference>
<dbReference type="PROSITE" id="PS50053">
    <property type="entry name" value="UBIQUITIN_2"/>
    <property type="match status" value="1"/>
</dbReference>
<dbReference type="OrthoDB" id="21589at2759"/>
<feature type="region of interest" description="Disordered" evidence="8">
    <location>
        <begin position="371"/>
        <end position="396"/>
    </location>
</feature>
<comment type="function">
    <text evidence="6">Could be involved in the unfolded protein response (UPR) pathway.</text>
</comment>
<dbReference type="GO" id="GO:0030968">
    <property type="term" value="P:endoplasmic reticulum unfolded protein response"/>
    <property type="evidence" value="ECO:0007669"/>
    <property type="project" value="TreeGrafter"/>
</dbReference>
<feature type="compositionally biased region" description="Acidic residues" evidence="8">
    <location>
        <begin position="371"/>
        <end position="383"/>
    </location>
</feature>
<feature type="compositionally biased region" description="Low complexity" evidence="8">
    <location>
        <begin position="88"/>
        <end position="136"/>
    </location>
</feature>
<dbReference type="AlphaFoldDB" id="A0A8T3CSD9"/>
<dbReference type="Pfam" id="PF00240">
    <property type="entry name" value="ubiquitin"/>
    <property type="match status" value="1"/>
</dbReference>
<feature type="compositionally biased region" description="Pro residues" evidence="8">
    <location>
        <begin position="235"/>
        <end position="258"/>
    </location>
</feature>
<evidence type="ECO:0000256" key="8">
    <source>
        <dbReference type="SAM" id="MobiDB-lite"/>
    </source>
</evidence>
<evidence type="ECO:0000256" key="1">
    <source>
        <dbReference type="ARBA" id="ARBA00004167"/>
    </source>
</evidence>
<dbReference type="CDD" id="cd17119">
    <property type="entry name" value="Ubl_HERP2"/>
    <property type="match status" value="1"/>
</dbReference>
<feature type="region of interest" description="Disordered" evidence="8">
    <location>
        <begin position="216"/>
        <end position="273"/>
    </location>
</feature>
<comment type="caution">
    <text evidence="11">The sequence shown here is derived from an EMBL/GenBank/DDBJ whole genome shotgun (WGS) entry which is preliminary data.</text>
</comment>
<protein>
    <recommendedName>
        <fullName evidence="7">Homocysteine-responsive endoplasmic reticulum-resident ubiquitin-like domain member 2 protein</fullName>
    </recommendedName>
</protein>